<gene>
    <name evidence="9" type="ORF">GPECTOR_1g659</name>
</gene>
<feature type="domain" description="RWP-RK" evidence="8">
    <location>
        <begin position="1"/>
        <end position="88"/>
    </location>
</feature>
<keyword evidence="10" id="KW-1185">Reference proteome</keyword>
<keyword evidence="6" id="KW-0539">Nucleus</keyword>
<evidence type="ECO:0000256" key="7">
    <source>
        <dbReference type="SAM" id="MobiDB-lite"/>
    </source>
</evidence>
<name>A0A150H3T5_GONPE</name>
<evidence type="ECO:0000256" key="3">
    <source>
        <dbReference type="ARBA" id="ARBA00023054"/>
    </source>
</evidence>
<dbReference type="PROSITE" id="PS51519">
    <property type="entry name" value="RWP_RK"/>
    <property type="match status" value="1"/>
</dbReference>
<dbReference type="GO" id="GO:0003700">
    <property type="term" value="F:DNA-binding transcription factor activity"/>
    <property type="evidence" value="ECO:0007669"/>
    <property type="project" value="InterPro"/>
</dbReference>
<dbReference type="Proteomes" id="UP000075714">
    <property type="component" value="Unassembled WGS sequence"/>
</dbReference>
<feature type="region of interest" description="Disordered" evidence="7">
    <location>
        <begin position="274"/>
        <end position="296"/>
    </location>
</feature>
<reference evidence="10" key="1">
    <citation type="journal article" date="2016" name="Nat. Commun.">
        <title>The Gonium pectorale genome demonstrates co-option of cell cycle regulation during the evolution of multicellularity.</title>
        <authorList>
            <person name="Hanschen E.R."/>
            <person name="Marriage T.N."/>
            <person name="Ferris P.J."/>
            <person name="Hamaji T."/>
            <person name="Toyoda A."/>
            <person name="Fujiyama A."/>
            <person name="Neme R."/>
            <person name="Noguchi H."/>
            <person name="Minakuchi Y."/>
            <person name="Suzuki M."/>
            <person name="Kawai-Toyooka H."/>
            <person name="Smith D.R."/>
            <person name="Sparks H."/>
            <person name="Anderson J."/>
            <person name="Bakaric R."/>
            <person name="Luria V."/>
            <person name="Karger A."/>
            <person name="Kirschner M.W."/>
            <person name="Durand P.M."/>
            <person name="Michod R.E."/>
            <person name="Nozaki H."/>
            <person name="Olson B.J."/>
        </authorList>
    </citation>
    <scope>NUCLEOTIDE SEQUENCE [LARGE SCALE GENOMIC DNA]</scope>
    <source>
        <strain evidence="10">NIES-2863</strain>
    </source>
</reference>
<evidence type="ECO:0000256" key="1">
    <source>
        <dbReference type="ARBA" id="ARBA00004049"/>
    </source>
</evidence>
<keyword evidence="4" id="KW-0238">DNA-binding</keyword>
<feature type="region of interest" description="Disordered" evidence="7">
    <location>
        <begin position="124"/>
        <end position="161"/>
    </location>
</feature>
<keyword evidence="3" id="KW-0175">Coiled coil</keyword>
<dbReference type="InterPro" id="IPR003035">
    <property type="entry name" value="RWP-RK_dom"/>
</dbReference>
<dbReference type="GO" id="GO:0003677">
    <property type="term" value="F:DNA binding"/>
    <property type="evidence" value="ECO:0007669"/>
    <property type="project" value="UniProtKB-KW"/>
</dbReference>
<comment type="caution">
    <text evidence="9">The sequence shown here is derived from an EMBL/GenBank/DDBJ whole genome shotgun (WGS) entry which is preliminary data.</text>
</comment>
<dbReference type="Pfam" id="PF02042">
    <property type="entry name" value="RWP-RK"/>
    <property type="match status" value="1"/>
</dbReference>
<evidence type="ECO:0000256" key="6">
    <source>
        <dbReference type="ARBA" id="ARBA00023242"/>
    </source>
</evidence>
<dbReference type="OrthoDB" id="6270329at2759"/>
<feature type="region of interest" description="Disordered" evidence="7">
    <location>
        <begin position="195"/>
        <end position="218"/>
    </location>
</feature>
<feature type="compositionally biased region" description="Basic and acidic residues" evidence="7">
    <location>
        <begin position="124"/>
        <end position="136"/>
    </location>
</feature>
<organism evidence="9 10">
    <name type="scientific">Gonium pectorale</name>
    <name type="common">Green alga</name>
    <dbReference type="NCBI Taxonomy" id="33097"/>
    <lineage>
        <taxon>Eukaryota</taxon>
        <taxon>Viridiplantae</taxon>
        <taxon>Chlorophyta</taxon>
        <taxon>core chlorophytes</taxon>
        <taxon>Chlorophyceae</taxon>
        <taxon>CS clade</taxon>
        <taxon>Chlamydomonadales</taxon>
        <taxon>Volvocaceae</taxon>
        <taxon>Gonium</taxon>
    </lineage>
</organism>
<dbReference type="AlphaFoldDB" id="A0A150H3T5"/>
<dbReference type="PANTHER" id="PTHR46373">
    <property type="entry name" value="PROTEIN RKD4"/>
    <property type="match status" value="1"/>
</dbReference>
<evidence type="ECO:0000259" key="8">
    <source>
        <dbReference type="PROSITE" id="PS51519"/>
    </source>
</evidence>
<evidence type="ECO:0000313" key="9">
    <source>
        <dbReference type="EMBL" id="KXZ56731.1"/>
    </source>
</evidence>
<dbReference type="InterPro" id="IPR044607">
    <property type="entry name" value="RKD-like"/>
</dbReference>
<dbReference type="PANTHER" id="PTHR46373:SF2">
    <property type="entry name" value="RWP-RK DOMAIN-CONTAINING PROTEIN"/>
    <property type="match status" value="1"/>
</dbReference>
<accession>A0A150H3T5</accession>
<evidence type="ECO:0000256" key="5">
    <source>
        <dbReference type="ARBA" id="ARBA00023163"/>
    </source>
</evidence>
<evidence type="ECO:0000256" key="4">
    <source>
        <dbReference type="ARBA" id="ARBA00023125"/>
    </source>
</evidence>
<keyword evidence="2" id="KW-0805">Transcription regulation</keyword>
<sequence>MAARARKRSVRNGVCARIASITKERLQQVYHLNIEEAARELGIGMTKLKEHCRTLGIPRWPSRKLKSMDKLIESLNERAATEPATKEVIADILAEIESFKRAIYENPCLEVEEDIKRLRQSNFKKEYQQRQIEQRTRVGSSERSAGRAGSPGAAPFPPLHSGGSLDVLGSAGGLLGQSSLSAGLPSLGPSFGSGLLQATPLQTTPSISGAGLPQQPQQGQLSVLGTGQLQQLLMGQGSQQLQQFMTQRALGNVPPSSMLLPSMLSQPLPQPLLKMPEPLSLGEPVAAGGEAAANDG</sequence>
<keyword evidence="5" id="KW-0804">Transcription</keyword>
<dbReference type="EMBL" id="LSYV01000002">
    <property type="protein sequence ID" value="KXZ56731.1"/>
    <property type="molecule type" value="Genomic_DNA"/>
</dbReference>
<dbReference type="STRING" id="33097.A0A150H3T5"/>
<feature type="compositionally biased region" description="Low complexity" evidence="7">
    <location>
        <begin position="286"/>
        <end position="296"/>
    </location>
</feature>
<proteinExistence type="predicted"/>
<comment type="function">
    <text evidence="1">Putative transcription factor.</text>
</comment>
<evidence type="ECO:0000256" key="2">
    <source>
        <dbReference type="ARBA" id="ARBA00023015"/>
    </source>
</evidence>
<evidence type="ECO:0000313" key="10">
    <source>
        <dbReference type="Proteomes" id="UP000075714"/>
    </source>
</evidence>
<feature type="compositionally biased region" description="Low complexity" evidence="7">
    <location>
        <begin position="139"/>
        <end position="153"/>
    </location>
</feature>
<protein>
    <recommendedName>
        <fullName evidence="8">RWP-RK domain-containing protein</fullName>
    </recommendedName>
</protein>